<dbReference type="EMBL" id="JBAHYK010000349">
    <property type="protein sequence ID" value="KAL0574940.1"/>
    <property type="molecule type" value="Genomic_DNA"/>
</dbReference>
<evidence type="ECO:0000313" key="2">
    <source>
        <dbReference type="EMBL" id="KAL0574940.1"/>
    </source>
</evidence>
<proteinExistence type="predicted"/>
<keyword evidence="3" id="KW-1185">Reference proteome</keyword>
<evidence type="ECO:0000313" key="3">
    <source>
        <dbReference type="Proteomes" id="UP001465976"/>
    </source>
</evidence>
<evidence type="ECO:0000256" key="1">
    <source>
        <dbReference type="SAM" id="MobiDB-lite"/>
    </source>
</evidence>
<feature type="region of interest" description="Disordered" evidence="1">
    <location>
        <begin position="1"/>
        <end position="46"/>
    </location>
</feature>
<feature type="compositionally biased region" description="Polar residues" evidence="1">
    <location>
        <begin position="147"/>
        <end position="166"/>
    </location>
</feature>
<organism evidence="2 3">
    <name type="scientific">Marasmius crinis-equi</name>
    <dbReference type="NCBI Taxonomy" id="585013"/>
    <lineage>
        <taxon>Eukaryota</taxon>
        <taxon>Fungi</taxon>
        <taxon>Dikarya</taxon>
        <taxon>Basidiomycota</taxon>
        <taxon>Agaricomycotina</taxon>
        <taxon>Agaricomycetes</taxon>
        <taxon>Agaricomycetidae</taxon>
        <taxon>Agaricales</taxon>
        <taxon>Marasmiineae</taxon>
        <taxon>Marasmiaceae</taxon>
        <taxon>Marasmius</taxon>
    </lineage>
</organism>
<feature type="region of interest" description="Disordered" evidence="1">
    <location>
        <begin position="142"/>
        <end position="198"/>
    </location>
</feature>
<protein>
    <submittedName>
        <fullName evidence="2">Uncharacterized protein</fullName>
    </submittedName>
</protein>
<dbReference type="Proteomes" id="UP001465976">
    <property type="component" value="Unassembled WGS sequence"/>
</dbReference>
<gene>
    <name evidence="2" type="ORF">V5O48_007014</name>
</gene>
<sequence length="198" mass="21230">MPQAHHHVEYPPPTTAGPPSPATSVGSRHPEDATSTSDSEDVLPQPLFELKWADKIGLGQPTEEEIMGNKEPLLPRPPAGSADEKRQFEMVLQNLRKEIHTLGDDVIFQKTLLRGSVAATHEPTLTDDIDAIMNELMSPPSGFGQRPQKTLPTAQCTPGPWSSNETRYGFGAGMDSIPGSGSTMGRRGKGKGKAPTVA</sequence>
<comment type="caution">
    <text evidence="2">The sequence shown here is derived from an EMBL/GenBank/DDBJ whole genome shotgun (WGS) entry which is preliminary data.</text>
</comment>
<accession>A0ABR3FI37</accession>
<name>A0ABR3FI37_9AGAR</name>
<feature type="region of interest" description="Disordered" evidence="1">
    <location>
        <begin position="61"/>
        <end position="82"/>
    </location>
</feature>
<reference evidence="2 3" key="1">
    <citation type="submission" date="2024-02" db="EMBL/GenBank/DDBJ databases">
        <title>A draft genome for the cacao thread blight pathogen Marasmius crinis-equi.</title>
        <authorList>
            <person name="Cohen S.P."/>
            <person name="Baruah I.K."/>
            <person name="Amoako-Attah I."/>
            <person name="Bukari Y."/>
            <person name="Meinhardt L.W."/>
            <person name="Bailey B.A."/>
        </authorList>
    </citation>
    <scope>NUCLEOTIDE SEQUENCE [LARGE SCALE GENOMIC DNA]</scope>
    <source>
        <strain evidence="2 3">GH-76</strain>
    </source>
</reference>
<feature type="compositionally biased region" description="Pro residues" evidence="1">
    <location>
        <begin position="10"/>
        <end position="21"/>
    </location>
</feature>